<comment type="caution">
    <text evidence="2">The sequence shown here is derived from an EMBL/GenBank/DDBJ whole genome shotgun (WGS) entry which is preliminary data.</text>
</comment>
<reference evidence="2" key="1">
    <citation type="submission" date="2022-06" db="EMBL/GenBank/DDBJ databases">
        <title>Rothia sp. isolated from sandalwood seedling.</title>
        <authorList>
            <person name="Tuikhar N."/>
            <person name="Kirdat K."/>
            <person name="Thorat V."/>
            <person name="Swetha P."/>
            <person name="Padma S."/>
            <person name="Sundararaj R."/>
            <person name="Yadav A."/>
        </authorList>
    </citation>
    <scope>NUCLEOTIDE SEQUENCE</scope>
    <source>
        <strain evidence="2">AR01</strain>
    </source>
</reference>
<protein>
    <recommendedName>
        <fullName evidence="4">DNA helicase</fullName>
    </recommendedName>
</protein>
<dbReference type="RefSeq" id="WP_254164811.1">
    <property type="nucleotide sequence ID" value="NZ_JANAFB010000003.1"/>
</dbReference>
<dbReference type="EMBL" id="JANAFB010000003">
    <property type="protein sequence ID" value="MCP3424871.1"/>
    <property type="molecule type" value="Genomic_DNA"/>
</dbReference>
<organism evidence="2 3">
    <name type="scientific">Rothia santali</name>
    <dbReference type="NCBI Taxonomy" id="2949643"/>
    <lineage>
        <taxon>Bacteria</taxon>
        <taxon>Bacillati</taxon>
        <taxon>Actinomycetota</taxon>
        <taxon>Actinomycetes</taxon>
        <taxon>Micrococcales</taxon>
        <taxon>Micrococcaceae</taxon>
        <taxon>Rothia</taxon>
    </lineage>
</organism>
<feature type="compositionally biased region" description="Gly residues" evidence="1">
    <location>
        <begin position="1460"/>
        <end position="1471"/>
    </location>
</feature>
<name>A0A9X2KKB1_9MICC</name>
<feature type="compositionally biased region" description="Basic and acidic residues" evidence="1">
    <location>
        <begin position="80"/>
        <end position="100"/>
    </location>
</feature>
<feature type="compositionally biased region" description="Basic residues" evidence="1">
    <location>
        <begin position="1413"/>
        <end position="1424"/>
    </location>
</feature>
<feature type="compositionally biased region" description="Polar residues" evidence="1">
    <location>
        <begin position="1"/>
        <end position="13"/>
    </location>
</feature>
<evidence type="ECO:0000256" key="1">
    <source>
        <dbReference type="SAM" id="MobiDB-lite"/>
    </source>
</evidence>
<proteinExistence type="predicted"/>
<gene>
    <name evidence="2" type="ORF">NBM05_02205</name>
</gene>
<feature type="compositionally biased region" description="Gly residues" evidence="1">
    <location>
        <begin position="1228"/>
        <end position="1237"/>
    </location>
</feature>
<accession>A0A9X2KKB1</accession>
<evidence type="ECO:0000313" key="2">
    <source>
        <dbReference type="EMBL" id="MCP3424871.1"/>
    </source>
</evidence>
<feature type="region of interest" description="Disordered" evidence="1">
    <location>
        <begin position="1389"/>
        <end position="1471"/>
    </location>
</feature>
<evidence type="ECO:0008006" key="4">
    <source>
        <dbReference type="Google" id="ProtNLM"/>
    </source>
</evidence>
<feature type="region of interest" description="Disordered" evidence="1">
    <location>
        <begin position="1215"/>
        <end position="1238"/>
    </location>
</feature>
<feature type="region of interest" description="Disordered" evidence="1">
    <location>
        <begin position="344"/>
        <end position="364"/>
    </location>
</feature>
<keyword evidence="3" id="KW-1185">Reference proteome</keyword>
<feature type="region of interest" description="Disordered" evidence="1">
    <location>
        <begin position="1295"/>
        <end position="1316"/>
    </location>
</feature>
<dbReference type="Proteomes" id="UP001139502">
    <property type="component" value="Unassembled WGS sequence"/>
</dbReference>
<feature type="compositionally biased region" description="Low complexity" evidence="1">
    <location>
        <begin position="14"/>
        <end position="63"/>
    </location>
</feature>
<feature type="compositionally biased region" description="Low complexity" evidence="1">
    <location>
        <begin position="1397"/>
        <end position="1412"/>
    </location>
</feature>
<feature type="region of interest" description="Disordered" evidence="1">
    <location>
        <begin position="1"/>
        <end position="113"/>
    </location>
</feature>
<evidence type="ECO:0000313" key="3">
    <source>
        <dbReference type="Proteomes" id="UP001139502"/>
    </source>
</evidence>
<sequence length="1471" mass="158248">MSDSHSVGTGTSTAGDPAASGPSAPSGAPWGPARPSADPGAGEAPAGASPAGQAGGSFPAGQAEGASRSERAEGSSPSQRAEESSPSERAEGSSRSERAGDPQPPEETGELRLGRWLQQVEVYTGPDALLDFNRVDNVHIDLTESNPSGYAQLLSGRKTRLSTILRDRSVLNAGMRSAQAIRAKTFELDADHGLSAGFFAAGTASWISREQRAAAAPGQRRGVEKRFIAPILLAPISITPHPGGDDYELKLTGPARLNPGMVRQLRHEYGIDLVAQGVARKAVSGSRLTPDPVLEAVRTVCSGVLGMHVEATTVVSTFADLSDTVGELPRRSAAGILRDLSDLETAEVGAPRERPGPTRAATHPDSLAPAEETLVYDADSAVSEIVQLARAGESMTVRAPAGTQPLRAALNVVAGLAEQGKSVMILAERRATLTEAKRRLEELGLGELVLEPGEENDPEDLSRSLIASIVEHERSEAPQLDALHRDLEQARTRLAEHVESLHWHEERWGVTPYRAMQTLAELTAKNPAPSTRVRFKRAVLDATVDRAETVAQLERAAELRAFHAATRESAWFGARLVNTEETGRARELVRDILKTVRELGTRLEGALDAVGLERAETLGGWDEQISLLEGMAETLERFTPEVFDGPVTDLIAATASSAWRRERGIDMSALQRSKLRRAAKEYIRPQVHLSDVHRCLVTVQEQREARQEWVVDGRPAAVPEGLAELRGTYDRLAAEVSGLAIVMEDSPARRDYFATPIRELQRFLETMAGDPFLLDTLPERERLLGILRGKGLGELLADLERREVPQHGVADELDLAWWQSAFEIMLTRSEVNLVDGARLADWETAFRRADAAHVASGPARVRHGVAQGWSRAVNLKPLQSRELRKLLKGAPAPLGEYLQHAPRVLAALKPLWLASPFAVGRSLPAGARTDAVVVLDADSTPLGACLAAFARTDQVIAVGDDVSGYPQPFIVSPVLGGDRDASTAPVESALEVLGRVYPSRTLRRVGDCRDRSVLEYLNETFYDGELRSMPYGEEAVGPVRSLRVDYLHAEQPDDHLGAPVVESPAAEVRAVVGMIFDHAARNPRQSLAVLTSGPRHAARIAEGVRYGIGRHPELAEFFEARAEPFRVLDLARARGIRRDRVILSLGVSPEAGGRAAHFGQLAEARGRQRFVMAVTAARFHTRIVSSLTLEQLRGADLREGMGDLVALLERHDAARESEATAGAPEPGQGAGAEGGLPGARPASRFLSVYDPDEREQQADWLLADLARRLRIRGAQVGLSTGLEVDAVATAAGESLSSGAVPSPRARTSGHGTRGLRGSAETLRFPVAVTSDGTEEYARMTVRERSRLLPEMLMGTGWNHAPVWTVDVFSDPQSVADGILRTLGLEQAGGKPDVPAGTARTAAPPVQARTAARTPRRFGRPRSPRRAAPVTEAAPRRYRHRGARRATGGTWTPPRARRGACLGGAPRGAGAR</sequence>